<organism evidence="2 3">
    <name type="scientific">Ectopseudomonas oleovorans</name>
    <name type="common">Pseudomonas oleovorans</name>
    <dbReference type="NCBI Taxonomy" id="301"/>
    <lineage>
        <taxon>Bacteria</taxon>
        <taxon>Pseudomonadati</taxon>
        <taxon>Pseudomonadota</taxon>
        <taxon>Gammaproteobacteria</taxon>
        <taxon>Pseudomonadales</taxon>
        <taxon>Pseudomonadaceae</taxon>
        <taxon>Ectopseudomonas</taxon>
    </lineage>
</organism>
<dbReference type="AlphaFoldDB" id="A0A379JVM5"/>
<gene>
    <name evidence="2" type="ORF">NCTC10692_02501</name>
</gene>
<feature type="domain" description="Transposase IS200-like" evidence="1">
    <location>
        <begin position="20"/>
        <end position="134"/>
    </location>
</feature>
<dbReference type="NCBIfam" id="NF047646">
    <property type="entry name" value="REP_Tyr_transpos"/>
    <property type="match status" value="1"/>
</dbReference>
<sequence>MDSSRFTHHGHALRSGRVSEANRAYLLTTVTHQRHTIFQDWRLARLLIAEMRRLHDQQLVHSLAWVVMPDHLHWLVQLQAMPLSKLVLRLKSRSAIAINKARATSGHVWQKGFHDHALRKEEDLAATARYVVANPLRAGLVQRVGDYPHWDAIWL</sequence>
<dbReference type="Proteomes" id="UP000255303">
    <property type="component" value="Unassembled WGS sequence"/>
</dbReference>
<dbReference type="Gene3D" id="3.30.70.1290">
    <property type="entry name" value="Transposase IS200-like"/>
    <property type="match status" value="1"/>
</dbReference>
<dbReference type="GO" id="GO:0006313">
    <property type="term" value="P:DNA transposition"/>
    <property type="evidence" value="ECO:0007669"/>
    <property type="project" value="InterPro"/>
</dbReference>
<dbReference type="SUPFAM" id="SSF143422">
    <property type="entry name" value="Transposase IS200-like"/>
    <property type="match status" value="1"/>
</dbReference>
<dbReference type="RefSeq" id="WP_074857775.1">
    <property type="nucleotide sequence ID" value="NZ_FNZC01000022.1"/>
</dbReference>
<protein>
    <submittedName>
        <fullName evidence="2">Transposase</fullName>
    </submittedName>
</protein>
<dbReference type="InterPro" id="IPR002686">
    <property type="entry name" value="Transposase_17"/>
</dbReference>
<dbReference type="EMBL" id="UGUV01000002">
    <property type="protein sequence ID" value="SUD52033.1"/>
    <property type="molecule type" value="Genomic_DNA"/>
</dbReference>
<reference evidence="2 3" key="1">
    <citation type="submission" date="2018-06" db="EMBL/GenBank/DDBJ databases">
        <authorList>
            <consortium name="Pathogen Informatics"/>
            <person name="Doyle S."/>
        </authorList>
    </citation>
    <scope>NUCLEOTIDE SEQUENCE [LARGE SCALE GENOMIC DNA]</scope>
    <source>
        <strain evidence="2 3">NCTC10692</strain>
    </source>
</reference>
<dbReference type="SMART" id="SM01321">
    <property type="entry name" value="Y1_Tnp"/>
    <property type="match status" value="1"/>
</dbReference>
<accession>A0A379JVM5</accession>
<dbReference type="GO" id="GO:0004803">
    <property type="term" value="F:transposase activity"/>
    <property type="evidence" value="ECO:0007669"/>
    <property type="project" value="InterPro"/>
</dbReference>
<dbReference type="PANTHER" id="PTHR36966">
    <property type="entry name" value="REP-ASSOCIATED TYROSINE TRANSPOSASE"/>
    <property type="match status" value="1"/>
</dbReference>
<dbReference type="InterPro" id="IPR036515">
    <property type="entry name" value="Transposase_17_sf"/>
</dbReference>
<evidence type="ECO:0000313" key="3">
    <source>
        <dbReference type="Proteomes" id="UP000255303"/>
    </source>
</evidence>
<dbReference type="InterPro" id="IPR052715">
    <property type="entry name" value="RAYT_transposase"/>
</dbReference>
<dbReference type="PANTHER" id="PTHR36966:SF1">
    <property type="entry name" value="REP-ASSOCIATED TYROSINE TRANSPOSASE"/>
    <property type="match status" value="1"/>
</dbReference>
<proteinExistence type="predicted"/>
<evidence type="ECO:0000259" key="1">
    <source>
        <dbReference type="SMART" id="SM01321"/>
    </source>
</evidence>
<evidence type="ECO:0000313" key="2">
    <source>
        <dbReference type="EMBL" id="SUD52033.1"/>
    </source>
</evidence>
<name>A0A379JVM5_ECTOL</name>
<dbReference type="Pfam" id="PF01797">
    <property type="entry name" value="Y1_Tnp"/>
    <property type="match status" value="1"/>
</dbReference>
<dbReference type="GO" id="GO:0043565">
    <property type="term" value="F:sequence-specific DNA binding"/>
    <property type="evidence" value="ECO:0007669"/>
    <property type="project" value="TreeGrafter"/>
</dbReference>